<dbReference type="Gene3D" id="3.30.1330.60">
    <property type="entry name" value="OmpA-like domain"/>
    <property type="match status" value="1"/>
</dbReference>
<name>A0A4Q1C1Q1_9BACT</name>
<accession>A0A4Q1C1Q1</accession>
<keyword evidence="3" id="KW-1185">Reference proteome</keyword>
<comment type="caution">
    <text evidence="2">The sequence shown here is derived from an EMBL/GenBank/DDBJ whole genome shotgun (WGS) entry which is preliminary data.</text>
</comment>
<evidence type="ECO:0000313" key="2">
    <source>
        <dbReference type="EMBL" id="RXK52120.1"/>
    </source>
</evidence>
<sequence>MFIILEASEREIFIQRVSKFSHEDVDRIQELLPVWESIILGSSLKLVRNRIRFNALYNFIQQKPVPDKEIDKLFASSPEIVEWEKIISYGEVLLGILMPDKKSAVASLVSREFKCRSSLVVKGLSICFALFGYRLHGVDAPIIKDLNSFGEHFFAQKHEFSSLCPPKLHGQISEILLLSEVFKNESNTFQSGSNEVEISIDEKRASILNWKVLSLVAIVLMVAASVAWFMYEKLSQEVEMHSVDTEEIIPVDSLAKLRDSLAKLSLDSVKITSDSLTHLSWPDGKAFDVPKNSSLETMFEYLTDSTNTESAELRISEISFDALSNQLVSSYDAFFKKMVEGLNKYKDVHIRVYGFAENDAKSALKRGFVIKNRMVGEGISPNRIEVKSAGGSITPEAAVPINSQVLVVLYKKELLK</sequence>
<keyword evidence="1" id="KW-0812">Transmembrane</keyword>
<dbReference type="AlphaFoldDB" id="A0A4Q1C1Q1"/>
<dbReference type="RefSeq" id="WP_129025063.1">
    <property type="nucleotide sequence ID" value="NZ_SDHY01000001.1"/>
</dbReference>
<dbReference type="EMBL" id="SDHY01000001">
    <property type="protein sequence ID" value="RXK52120.1"/>
    <property type="molecule type" value="Genomic_DNA"/>
</dbReference>
<gene>
    <name evidence="2" type="ORF">ESB04_00240</name>
</gene>
<dbReference type="Proteomes" id="UP000289455">
    <property type="component" value="Unassembled WGS sequence"/>
</dbReference>
<feature type="transmembrane region" description="Helical" evidence="1">
    <location>
        <begin position="212"/>
        <end position="231"/>
    </location>
</feature>
<organism evidence="2 3">
    <name type="scientific">Aquirufa rosea</name>
    <dbReference type="NCBI Taxonomy" id="2509241"/>
    <lineage>
        <taxon>Bacteria</taxon>
        <taxon>Pseudomonadati</taxon>
        <taxon>Bacteroidota</taxon>
        <taxon>Cytophagia</taxon>
        <taxon>Cytophagales</taxon>
        <taxon>Flectobacillaceae</taxon>
        <taxon>Aquirufa</taxon>
    </lineage>
</organism>
<keyword evidence="1" id="KW-1133">Transmembrane helix</keyword>
<proteinExistence type="predicted"/>
<reference evidence="2 3" key="1">
    <citation type="submission" date="2019-01" db="EMBL/GenBank/DDBJ databases">
        <title>Cytophagaceae bacterium strain CAR-16.</title>
        <authorList>
            <person name="Chen W.-M."/>
        </authorList>
    </citation>
    <scope>NUCLEOTIDE SEQUENCE [LARGE SCALE GENOMIC DNA]</scope>
    <source>
        <strain evidence="2 3">CAR-16</strain>
    </source>
</reference>
<evidence type="ECO:0000256" key="1">
    <source>
        <dbReference type="SAM" id="Phobius"/>
    </source>
</evidence>
<dbReference type="SUPFAM" id="SSF103088">
    <property type="entry name" value="OmpA-like"/>
    <property type="match status" value="1"/>
</dbReference>
<keyword evidence="1" id="KW-0472">Membrane</keyword>
<dbReference type="OrthoDB" id="957454at2"/>
<dbReference type="InterPro" id="IPR036737">
    <property type="entry name" value="OmpA-like_sf"/>
</dbReference>
<protein>
    <recommendedName>
        <fullName evidence="4">OmpA-like domain-containing protein</fullName>
    </recommendedName>
</protein>
<evidence type="ECO:0000313" key="3">
    <source>
        <dbReference type="Proteomes" id="UP000289455"/>
    </source>
</evidence>
<evidence type="ECO:0008006" key="4">
    <source>
        <dbReference type="Google" id="ProtNLM"/>
    </source>
</evidence>